<keyword evidence="2" id="KW-0238">DNA-binding</keyword>
<gene>
    <name evidence="6" type="ORF">CH338_04965</name>
</gene>
<dbReference type="GO" id="GO:0003677">
    <property type="term" value="F:DNA binding"/>
    <property type="evidence" value="ECO:0007669"/>
    <property type="project" value="UniProtKB-KW"/>
</dbReference>
<dbReference type="Pfam" id="PF07729">
    <property type="entry name" value="FCD"/>
    <property type="match status" value="1"/>
</dbReference>
<dbReference type="PRINTS" id="PR00035">
    <property type="entry name" value="HTHGNTR"/>
</dbReference>
<dbReference type="CDD" id="cd07377">
    <property type="entry name" value="WHTH_GntR"/>
    <property type="match status" value="1"/>
</dbReference>
<dbReference type="GO" id="GO:0003700">
    <property type="term" value="F:DNA-binding transcription factor activity"/>
    <property type="evidence" value="ECO:0007669"/>
    <property type="project" value="InterPro"/>
</dbReference>
<feature type="region of interest" description="Disordered" evidence="4">
    <location>
        <begin position="234"/>
        <end position="264"/>
    </location>
</feature>
<dbReference type="PROSITE" id="PS50949">
    <property type="entry name" value="HTH_GNTR"/>
    <property type="match status" value="1"/>
</dbReference>
<dbReference type="SMART" id="SM00345">
    <property type="entry name" value="HTH_GNTR"/>
    <property type="match status" value="1"/>
</dbReference>
<dbReference type="RefSeq" id="WP_111355956.1">
    <property type="nucleotide sequence ID" value="NZ_NPEU01000031.1"/>
</dbReference>
<keyword evidence="7" id="KW-1185">Reference proteome</keyword>
<evidence type="ECO:0000256" key="1">
    <source>
        <dbReference type="ARBA" id="ARBA00023015"/>
    </source>
</evidence>
<comment type="caution">
    <text evidence="6">The sequence shown here is derived from an EMBL/GenBank/DDBJ whole genome shotgun (WGS) entry which is preliminary data.</text>
</comment>
<evidence type="ECO:0000313" key="6">
    <source>
        <dbReference type="EMBL" id="RAI40837.1"/>
    </source>
</evidence>
<keyword evidence="3" id="KW-0804">Transcription</keyword>
<dbReference type="InterPro" id="IPR011711">
    <property type="entry name" value="GntR_C"/>
</dbReference>
<accession>A0A327KRE0</accession>
<evidence type="ECO:0000256" key="2">
    <source>
        <dbReference type="ARBA" id="ARBA00023125"/>
    </source>
</evidence>
<dbReference type="Gene3D" id="1.20.120.530">
    <property type="entry name" value="GntR ligand-binding domain-like"/>
    <property type="match status" value="1"/>
</dbReference>
<evidence type="ECO:0000313" key="7">
    <source>
        <dbReference type="Proteomes" id="UP000248863"/>
    </source>
</evidence>
<protein>
    <submittedName>
        <fullName evidence="6">GntR family transcriptional regulator</fullName>
    </submittedName>
</protein>
<dbReference type="InterPro" id="IPR036388">
    <property type="entry name" value="WH-like_DNA-bd_sf"/>
</dbReference>
<evidence type="ECO:0000259" key="5">
    <source>
        <dbReference type="PROSITE" id="PS50949"/>
    </source>
</evidence>
<dbReference type="InterPro" id="IPR036390">
    <property type="entry name" value="WH_DNA-bd_sf"/>
</dbReference>
<dbReference type="SUPFAM" id="SSF46785">
    <property type="entry name" value="Winged helix' DNA-binding domain"/>
    <property type="match status" value="1"/>
</dbReference>
<dbReference type="PANTHER" id="PTHR43537">
    <property type="entry name" value="TRANSCRIPTIONAL REGULATOR, GNTR FAMILY"/>
    <property type="match status" value="1"/>
</dbReference>
<dbReference type="InterPro" id="IPR008920">
    <property type="entry name" value="TF_FadR/GntR_C"/>
</dbReference>
<dbReference type="OrthoDB" id="284307at2"/>
<dbReference type="Pfam" id="PF00392">
    <property type="entry name" value="GntR"/>
    <property type="match status" value="1"/>
</dbReference>
<feature type="compositionally biased region" description="Gly residues" evidence="4">
    <location>
        <begin position="255"/>
        <end position="264"/>
    </location>
</feature>
<dbReference type="SMART" id="SM00895">
    <property type="entry name" value="FCD"/>
    <property type="match status" value="1"/>
</dbReference>
<dbReference type="Proteomes" id="UP000248863">
    <property type="component" value="Unassembled WGS sequence"/>
</dbReference>
<dbReference type="InterPro" id="IPR000524">
    <property type="entry name" value="Tscrpt_reg_HTH_GntR"/>
</dbReference>
<proteinExistence type="predicted"/>
<name>A0A327KRE0_9BRAD</name>
<dbReference type="AlphaFoldDB" id="A0A327KRE0"/>
<evidence type="ECO:0000256" key="3">
    <source>
        <dbReference type="ARBA" id="ARBA00023163"/>
    </source>
</evidence>
<feature type="compositionally biased region" description="Basic and acidic residues" evidence="4">
    <location>
        <begin position="237"/>
        <end position="250"/>
    </location>
</feature>
<organism evidence="6 7">
    <name type="scientific">Rhodoplanes elegans</name>
    <dbReference type="NCBI Taxonomy" id="29408"/>
    <lineage>
        <taxon>Bacteria</taxon>
        <taxon>Pseudomonadati</taxon>
        <taxon>Pseudomonadota</taxon>
        <taxon>Alphaproteobacteria</taxon>
        <taxon>Hyphomicrobiales</taxon>
        <taxon>Nitrobacteraceae</taxon>
        <taxon>Rhodoplanes</taxon>
    </lineage>
</organism>
<reference evidence="6 7" key="1">
    <citation type="submission" date="2017-07" db="EMBL/GenBank/DDBJ databases">
        <title>Draft Genome Sequences of Select Purple Nonsulfur Bacteria.</title>
        <authorList>
            <person name="Lasarre B."/>
            <person name="Mckinlay J.B."/>
        </authorList>
    </citation>
    <scope>NUCLEOTIDE SEQUENCE [LARGE SCALE GENOMIC DNA]</scope>
    <source>
        <strain evidence="6 7">DSM 11907</strain>
    </source>
</reference>
<evidence type="ECO:0000256" key="4">
    <source>
        <dbReference type="SAM" id="MobiDB-lite"/>
    </source>
</evidence>
<feature type="region of interest" description="Disordered" evidence="4">
    <location>
        <begin position="1"/>
        <end position="22"/>
    </location>
</feature>
<feature type="domain" description="HTH gntR-type" evidence="5">
    <location>
        <begin position="23"/>
        <end position="91"/>
    </location>
</feature>
<sequence length="264" mass="28752">MSAIDSAPPRDAPSPTVERTRRPNLAETVVRTLGERIRGGVYRAGGKLPTEPELMAELRVSRTVVREAMSRLQASGLVATRHGVGTFVCESPAGPVQIGTVVTVQDVLAMLELRISLETEAAALAARRRSDEHLDAMQRAVEAFETEIAAGRNGVDPDFRFHMQIALATGNRFFETIFRQLGTATIPRTRIDTSTLAAETTESYLSRTNREHEAILDAIRRRDAESARAGMRMHLANSRERVRRASETAAERPPGAGGPSGAAR</sequence>
<dbReference type="EMBL" id="NPEU01000031">
    <property type="protein sequence ID" value="RAI40837.1"/>
    <property type="molecule type" value="Genomic_DNA"/>
</dbReference>
<keyword evidence="1" id="KW-0805">Transcription regulation</keyword>
<dbReference type="Gene3D" id="1.10.10.10">
    <property type="entry name" value="Winged helix-like DNA-binding domain superfamily/Winged helix DNA-binding domain"/>
    <property type="match status" value="1"/>
</dbReference>
<dbReference type="PANTHER" id="PTHR43537:SF5">
    <property type="entry name" value="UXU OPERON TRANSCRIPTIONAL REGULATOR"/>
    <property type="match status" value="1"/>
</dbReference>
<dbReference type="SUPFAM" id="SSF48008">
    <property type="entry name" value="GntR ligand-binding domain-like"/>
    <property type="match status" value="1"/>
</dbReference>